<evidence type="ECO:0000313" key="2">
    <source>
        <dbReference type="EMBL" id="KAF5639411.1"/>
    </source>
</evidence>
<dbReference type="PANTHER" id="PTHR32387:SF0">
    <property type="entry name" value="PROTEIN NO VEIN"/>
    <property type="match status" value="1"/>
</dbReference>
<evidence type="ECO:0000256" key="1">
    <source>
        <dbReference type="SAM" id="MobiDB-lite"/>
    </source>
</evidence>
<accession>A0A8H5RWF8</accession>
<reference evidence="2 3" key="1">
    <citation type="submission" date="2020-05" db="EMBL/GenBank/DDBJ databases">
        <title>Identification and distribution of gene clusters putatively required for synthesis of sphingolipid metabolism inhibitors in phylogenetically diverse species of the filamentous fungus Fusarium.</title>
        <authorList>
            <person name="Kim H.-S."/>
            <person name="Busman M."/>
            <person name="Brown D.W."/>
            <person name="Divon H."/>
            <person name="Uhlig S."/>
            <person name="Proctor R.H."/>
        </authorList>
    </citation>
    <scope>NUCLEOTIDE SEQUENCE [LARGE SCALE GENOMIC DNA]</scope>
    <source>
        <strain evidence="2 3">NRRL 66243</strain>
    </source>
</reference>
<evidence type="ECO:0008006" key="4">
    <source>
        <dbReference type="Google" id="ProtNLM"/>
    </source>
</evidence>
<evidence type="ECO:0000313" key="3">
    <source>
        <dbReference type="Proteomes" id="UP000530670"/>
    </source>
</evidence>
<dbReference type="Gene3D" id="3.30.565.10">
    <property type="entry name" value="Histidine kinase-like ATPase, C-terminal domain"/>
    <property type="match status" value="1"/>
</dbReference>
<dbReference type="Proteomes" id="UP000530670">
    <property type="component" value="Unassembled WGS sequence"/>
</dbReference>
<dbReference type="NCBIfam" id="NF047352">
    <property type="entry name" value="P_loop_sacsin"/>
    <property type="match status" value="1"/>
</dbReference>
<dbReference type="EMBL" id="JAAQRI010000091">
    <property type="protein sequence ID" value="KAF5639411.1"/>
    <property type="molecule type" value="Genomic_DNA"/>
</dbReference>
<dbReference type="PANTHER" id="PTHR32387">
    <property type="entry name" value="WU:FJ29H11"/>
    <property type="match status" value="1"/>
</dbReference>
<feature type="region of interest" description="Disordered" evidence="1">
    <location>
        <begin position="2895"/>
        <end position="2949"/>
    </location>
</feature>
<feature type="compositionally biased region" description="Polar residues" evidence="1">
    <location>
        <begin position="1463"/>
        <end position="1477"/>
    </location>
</feature>
<organism evidence="2 3">
    <name type="scientific">Fusarium tjaetaba</name>
    <dbReference type="NCBI Taxonomy" id="1567544"/>
    <lineage>
        <taxon>Eukaryota</taxon>
        <taxon>Fungi</taxon>
        <taxon>Dikarya</taxon>
        <taxon>Ascomycota</taxon>
        <taxon>Pezizomycotina</taxon>
        <taxon>Sordariomycetes</taxon>
        <taxon>Hypocreomycetidae</taxon>
        <taxon>Hypocreales</taxon>
        <taxon>Nectriaceae</taxon>
        <taxon>Fusarium</taxon>
        <taxon>Fusarium fujikuroi species complex</taxon>
    </lineage>
</organism>
<dbReference type="InterPro" id="IPR036890">
    <property type="entry name" value="HATPase_C_sf"/>
</dbReference>
<protein>
    <recommendedName>
        <fullName evidence="4">Protein NO VEIN C-terminal domain-containing protein</fullName>
    </recommendedName>
</protein>
<dbReference type="OrthoDB" id="1262810at2759"/>
<keyword evidence="3" id="KW-1185">Reference proteome</keyword>
<feature type="region of interest" description="Disordered" evidence="1">
    <location>
        <begin position="1424"/>
        <end position="1482"/>
    </location>
</feature>
<dbReference type="InterPro" id="IPR052957">
    <property type="entry name" value="Auxin_embryo_med"/>
</dbReference>
<proteinExistence type="predicted"/>
<gene>
    <name evidence="2" type="ORF">FTJAE_4748</name>
</gene>
<dbReference type="RefSeq" id="XP_037208006.1">
    <property type="nucleotide sequence ID" value="XM_037351183.1"/>
</dbReference>
<comment type="caution">
    <text evidence="2">The sequence shown here is derived from an EMBL/GenBank/DDBJ whole genome shotgun (WGS) entry which is preliminary data.</text>
</comment>
<dbReference type="GeneID" id="59303453"/>
<dbReference type="SUPFAM" id="SSF55874">
    <property type="entry name" value="ATPase domain of HSP90 chaperone/DNA topoisomerase II/histidine kinase"/>
    <property type="match status" value="1"/>
</dbReference>
<sequence length="2949" mass="336880">MTTPEEAERIVKEVTEYYGYLDHDMMDDIGRFNSDYRRRIDENWLKMENAASHSIKVLARNIYGSGARFVFELLQNAEDNSFRRADDKNDPPFISFQIHPKHIVVECNEDGFTSLDLKAICSVGESTKTAKHGYVGAKGIGFKSVFIAASRVHIQSGNYSFEFRHNRNDPGLGMVRPIWVKPTETIPKPLTRTTLYLHDQGDDEEIEHLKTVIAMQFDDLQETCLLFLRKLSKISVTFYDGQGNIQRSKQFTKKKVDDYRVSLETAVASAGKSSTTSQMYHITKQLATGLAQSESRDAATTEEARKSLTSAEVVLAFPLKSDYQPHISTRRQELFAFLPLRTSDYKFHIQSDFDTNANRQDIVTTTRRNLNIRDWIAKTFLQAVLEFNQHPVLCYNWPQFLPSQDSGNDSFWSGLDAKILSLVQETPILRSRNRRDLRLIRDVMIASNGMTDDEGILLLDDPVTDPFASAKYTYTVTQHLKPYGLRVAPVSLFVGLLKRDLSQHNSKMRTNTTSDDWHSLVAQMCSKICDNNWVGTELLKSLELLPLRDGKWVSCASGPVYFPMTGDIEIPEDLGLRVLNKSATINPDRRDLLRHLGATDAKQEEVRFAITSLFIKLPSMGFRFTFDCLRYLFLTHSQPKHARESYKNIWLFTEEHELHRTHGQTIYLPMDEHPLCPASLLKNAHVPPDFPVHFLDREYLSIGSEDQNHSLPSYKRWLCDFIGIHERITILSPNRNELSQPFQYVLTHRSAKFLGLLEHLWRLEGKEVLKHPTVVSHIKQIPAKELCRINFSLNLENTWLPLPELENSVHRYMEHSEQFPFLVVGEDDDAEQIGSKWGFLTQHFGVGKSDDLDFLLGILHCIYRSCEYPLSIRQSQKVFELYIAIYAKLAVSLVPSITRTRIKEAFESFCDDCILVPDDEDNSASWVEPEVCVWDGPSDLDSVCSLKSAYKRRGLGDEDISNIEKLFVGTLGIRNISAEGIVSELKCRYGTCGNEENDGEILNLYKYLHEQLTVTPGVRAAFQQSSLIFLRQDDEPQWYKTSDCLWSSTAPIRGKVTLDEAYEDLKAFFVSKLGVKSLTMQMVYDELRQSPESSVEDIKVALFSFNDFLQTEHGNWDPEPIKTAKIFPVVYPDGTTALRSMDVDFAIADRDNLRSKFSNQIALLDFDLEDVHRLRPLFTWLKIQERYLSKCVIETTAISDDSRMPISSPRRDLGLKAYQICRVAATFRSPRFQHSEPHLYNQLRAMEVLEVEGISSILKLSQGGRNYEARLTAASEHIDEPAGNLTIYVPRDRRAQEICFGSVLPRKFAAWLMRNPHTNIDGNVEVDVINALTSIFASERAVLDEILDDQGMIQLQFEDPDEYLNQDEMCDERAQDNHASDSTPDHGYEISELVLTPTHSSVNDASIIPSSVRDSEIEDGVLETDGEIVEIQSSTSHQLRRGERSASRPQRHHTTDDRPFSPEQLNNQRPTSSNPAAQATEDQRYRTILERVIAAARLANFPPGGVFDLNDLRDALPDSGEPSSYLSYDGLDVLSRFRSTSQLERDKKIGAAGELYVFELLSKLDLPGWGRGNWQSTIRTYANVHPEYADLTHWPNRETADLVYSDTQGDLTRLLVDAEILGDDWSTRRPRYYIEVKTTTGPCGTPFYMSGNQYRLMERIHHSPDFSEVYIIFRIYFLLDRSQISYCVYPDPKRLEDDGRLIFTGTTWTFTKVLATSETPVITFRVYDGDKIVIEFNDDGLTKADLETICQPVSKEQTGEYKFKTIVIANKKVRVQSGKFSFDLQHNISDDEDNVMHPVWVTPTEMVPKNMTRITLHLHDQGSKEEIEALRKTIRSQFEKLHDASFISLKDIKWMMIEFLDGTGCLVRSEVLQKKNVGRHGVELDIADGDQCTKTQFYHLTDYSVDNLATYVTLAFPLTDESTPQVDGVEARQLFNFVPLCASPLSFHIHSDFELGNDGQGLDTTSARNRNIRDLIANAFFKAILQFIDNKYLWNTWSLLLTPILEDTYPFWSALDTDIRSWISKNPSYLLRKYPVAAAAKLTEYGLATLTDARLLELLEMDLESPKPRMHTSTSRGWQIAMSRLLTKLLTNDERVDKLKSLPIVQLRDGSWTSAASGPVYFPNSEHDAIPESLEFRDVTLLATFQPKRRKLYEKLGVNQPTAKEVRQKILDTFKSAETLLLDDVYEYLRYLYLTHQSFNIFTPHEQPYGDVRVLTTGMKLQNPHTTTVYYPGTDDPYSPESLLGPASMANFLHPKIWNEGADKPGPFHPTWKVWLCDSVGIRERPSLLQAKAQSESESTNDGSSTDAGNRFLGFIERLWIHEGHELLKHPTLVTEIRQRPAKKLCGVDFEVSLQDTWAPSEDLQTSVQVFMMNPDVFPFLKLDDEKDVDLVIATRWSFLTKHFGVKWKHDLDFPVQMVRCIKRSSTKLSSVQIDKLMRVYDLISRTYSLSASEEKAKALEFFKNGGVLYAEANKAAWLRTSHCVWAGPTGLVSKRSIKRFYFENSCAKKQYQSIVRLLVNELKIRDANGDAMVEELGALRLQECKDIPTVHRIYTYLDGQTISPETRRKFHELPLILVEQSGHSEWLRASQCFWSEADSNDLNGNLQRCYPDLKDFFLEKLGVKISAYDALLNTNSDNPEDIQQLITSFADEVRESIPRFPVEPIRRAKIFPVRNPGGDVLLVSLDTDFAIADRQGLRRNLQDHIRILDFDLEGVRWLWPFFQWLEIEDRYLSRCVKRSFTVSEDGAASEEVDPWDLRLKAYHITQIAATFRIFATYGNATSLYQRLKTLRVVEVSHISSELEITQDQKAIRSTPQSVTAHISDDEPNFTIYVAKDKKKIFSFLPRILEEWLRQDRDRRHTFEVISSLTSIIASDISVLDEILEDQGIIELPFENNDTSGSKMASEGASECLSVREVVGKPSEEDRGESLVLRGRDSASEVGAQDGVR</sequence>
<name>A0A8H5RWF8_9HYPO</name>
<feature type="compositionally biased region" description="Basic and acidic residues" evidence="1">
    <location>
        <begin position="2918"/>
        <end position="2939"/>
    </location>
</feature>